<evidence type="ECO:0000313" key="3">
    <source>
        <dbReference type="Proteomes" id="UP001447188"/>
    </source>
</evidence>
<reference evidence="2 3" key="1">
    <citation type="submission" date="2024-02" db="EMBL/GenBank/DDBJ databases">
        <title>Discinaceae phylogenomics.</title>
        <authorList>
            <person name="Dirks A.C."/>
            <person name="James T.Y."/>
        </authorList>
    </citation>
    <scope>NUCLEOTIDE SEQUENCE [LARGE SCALE GENOMIC DNA]</scope>
    <source>
        <strain evidence="2 3">ACD0624</strain>
    </source>
</reference>
<dbReference type="InterPro" id="IPR015943">
    <property type="entry name" value="WD40/YVTN_repeat-like_dom_sf"/>
</dbReference>
<sequence length="703" mass="75207">MSFTSRGFRDLKAPSSSPTIAEVDGVFVNRADISLQSSKLKDHAPLIRLEKFPPRYANRTRIRVSILLQRSRAKTYTYTGPIWVLAYYIDFPRMKLVEAYYAIQKLRSTPGDLMARYFLTGGVNGGLSLAGQYIPDISWMGRDRVKLLTGPPADAKERKMHTSGDEKIEHIAFHPTMMVLAMATTYARVHLFDLRTNTFLDYFLCATDNPDGVVITAITFNSTNQLAVGMDTGFVDIWTVDLGSHQPASSEPFRGPLFAAATGDEFGGSPMRMPAPRLRFFDSKSSPGTRAILANIGKGKGTGTGMGTRTRTKRQRSRAAVERVELIPGGFLAHRKLIGSVTAVAFSPSGTHLAIGTSTGGVWIYNATATTSYRAYTGSFSAASAKCRSLSWGVPPGVKHVPLQGEAGGVWYQLGTGDTALVAGMDDGAVVYIPVRDNGPSSITLGSVVEFYPSKLAPGAPHDTAVSHALLVPSPPPQGADELWSLFPTLVVALVDSPGIHVFRLFPESVLKASVPGASAVHVAPALGLRARSWGLYKKVVRVLRVWCGVRNTVRPVHIGTLDTSPVVFLPKTAAPAVNNCDTLRLGHVWKGYGGAIRSMAIDPTARRLIVSFSGSGDTRVEDSVVWFDARRIRATTSVLGALQVLRPQRVICGDGDGGGVAEVRFAGGFEGGACAGMITSGGKGVGIFPAWIAKEGGGNGRE</sequence>
<comment type="caution">
    <text evidence="2">The sequence shown here is derived from an EMBL/GenBank/DDBJ whole genome shotgun (WGS) entry which is preliminary data.</text>
</comment>
<dbReference type="SUPFAM" id="SSF50978">
    <property type="entry name" value="WD40 repeat-like"/>
    <property type="match status" value="1"/>
</dbReference>
<dbReference type="InterPro" id="IPR036322">
    <property type="entry name" value="WD40_repeat_dom_sf"/>
</dbReference>
<evidence type="ECO:0000313" key="2">
    <source>
        <dbReference type="EMBL" id="KAL0640132.1"/>
    </source>
</evidence>
<protein>
    <submittedName>
        <fullName evidence="2">Uncharacterized protein</fullName>
    </submittedName>
</protein>
<dbReference type="SMART" id="SM00320">
    <property type="entry name" value="WD40"/>
    <property type="match status" value="4"/>
</dbReference>
<accession>A0ABR3GW58</accession>
<dbReference type="InterPro" id="IPR001680">
    <property type="entry name" value="WD40_rpt"/>
</dbReference>
<dbReference type="Proteomes" id="UP001447188">
    <property type="component" value="Unassembled WGS sequence"/>
</dbReference>
<proteinExistence type="predicted"/>
<keyword evidence="3" id="KW-1185">Reference proteome</keyword>
<organism evidence="2 3">
    <name type="scientific">Discina gigas</name>
    <dbReference type="NCBI Taxonomy" id="1032678"/>
    <lineage>
        <taxon>Eukaryota</taxon>
        <taxon>Fungi</taxon>
        <taxon>Dikarya</taxon>
        <taxon>Ascomycota</taxon>
        <taxon>Pezizomycotina</taxon>
        <taxon>Pezizomycetes</taxon>
        <taxon>Pezizales</taxon>
        <taxon>Discinaceae</taxon>
        <taxon>Discina</taxon>
    </lineage>
</organism>
<evidence type="ECO:0000256" key="1">
    <source>
        <dbReference type="SAM" id="MobiDB-lite"/>
    </source>
</evidence>
<feature type="region of interest" description="Disordered" evidence="1">
    <location>
        <begin position="293"/>
        <end position="314"/>
    </location>
</feature>
<dbReference type="Gene3D" id="2.130.10.10">
    <property type="entry name" value="YVTN repeat-like/Quinoprotein amine dehydrogenase"/>
    <property type="match status" value="2"/>
</dbReference>
<name>A0ABR3GW58_9PEZI</name>
<gene>
    <name evidence="2" type="ORF">Q9L58_000690</name>
</gene>
<dbReference type="EMBL" id="JBBBZM010000005">
    <property type="protein sequence ID" value="KAL0640132.1"/>
    <property type="molecule type" value="Genomic_DNA"/>
</dbReference>